<dbReference type="GO" id="GO:0031179">
    <property type="term" value="P:peptide modification"/>
    <property type="evidence" value="ECO:0007669"/>
    <property type="project" value="InterPro"/>
</dbReference>
<accession>A0A6I1G7J5</accession>
<dbReference type="EMBL" id="WBVS01000011">
    <property type="protein sequence ID" value="KAB7786541.1"/>
    <property type="molecule type" value="Genomic_DNA"/>
</dbReference>
<dbReference type="SUPFAM" id="SSF158745">
    <property type="entry name" value="LanC-like"/>
    <property type="match status" value="2"/>
</dbReference>
<keyword evidence="1" id="KW-0479">Metal-binding</keyword>
<protein>
    <submittedName>
        <fullName evidence="2">Lanthionine synthetase C-like protein</fullName>
    </submittedName>
</protein>
<comment type="caution">
    <text evidence="2">The sequence shown here is derived from an EMBL/GenBank/DDBJ whole genome shotgun (WGS) entry which is preliminary data.</text>
</comment>
<keyword evidence="3" id="KW-1185">Reference proteome</keyword>
<dbReference type="InterPro" id="IPR007822">
    <property type="entry name" value="LANC-like"/>
</dbReference>
<dbReference type="AlphaFoldDB" id="A0A6I1G7J5"/>
<evidence type="ECO:0000313" key="2">
    <source>
        <dbReference type="EMBL" id="KAB7786541.1"/>
    </source>
</evidence>
<dbReference type="SMART" id="SM01260">
    <property type="entry name" value="LANC_like"/>
    <property type="match status" value="1"/>
</dbReference>
<keyword evidence="1" id="KW-0862">Zinc</keyword>
<organism evidence="2 3">
    <name type="scientific">Bifidobacterium cebidarum</name>
    <dbReference type="NCBI Taxonomy" id="2650773"/>
    <lineage>
        <taxon>Bacteria</taxon>
        <taxon>Bacillati</taxon>
        <taxon>Actinomycetota</taxon>
        <taxon>Actinomycetes</taxon>
        <taxon>Bifidobacteriales</taxon>
        <taxon>Bifidobacteriaceae</taxon>
        <taxon>Bifidobacterium</taxon>
    </lineage>
</organism>
<dbReference type="PRINTS" id="PR01950">
    <property type="entry name" value="LANCSUPER"/>
</dbReference>
<evidence type="ECO:0000256" key="1">
    <source>
        <dbReference type="PIRSR" id="PIRSR607822-1"/>
    </source>
</evidence>
<dbReference type="Gene3D" id="1.50.10.10">
    <property type="match status" value="1"/>
</dbReference>
<dbReference type="InterPro" id="IPR012341">
    <property type="entry name" value="6hp_glycosidase-like_sf"/>
</dbReference>
<dbReference type="GO" id="GO:0005975">
    <property type="term" value="P:carbohydrate metabolic process"/>
    <property type="evidence" value="ECO:0007669"/>
    <property type="project" value="InterPro"/>
</dbReference>
<dbReference type="Proteomes" id="UP000468413">
    <property type="component" value="Unassembled WGS sequence"/>
</dbReference>
<name>A0A6I1G7J5_9BIFI</name>
<dbReference type="CDD" id="cd04434">
    <property type="entry name" value="LanC_like"/>
    <property type="match status" value="1"/>
</dbReference>
<dbReference type="Gene3D" id="1.50.10.20">
    <property type="match status" value="1"/>
</dbReference>
<dbReference type="Pfam" id="PF05147">
    <property type="entry name" value="LANC_like"/>
    <property type="match status" value="1"/>
</dbReference>
<gene>
    <name evidence="2" type="ORF">F7D08_1722</name>
</gene>
<evidence type="ECO:0000313" key="3">
    <source>
        <dbReference type="Proteomes" id="UP000468413"/>
    </source>
</evidence>
<reference evidence="2 3" key="1">
    <citation type="submission" date="2019-09" db="EMBL/GenBank/DDBJ databases">
        <title>Characterization of the phylogenetic diversity of two novel species belonging to the genus Bifidobacterium: Bifidobacterium cebidarum sp. nov. and Bifidobacterium leontopitheci sp. nov.</title>
        <authorList>
            <person name="Lugli G.A."/>
            <person name="Duranti S."/>
            <person name="Milani C."/>
            <person name="Turroni F."/>
            <person name="Ventura M."/>
        </authorList>
    </citation>
    <scope>NUCLEOTIDE SEQUENCE [LARGE SCALE GENOMIC DNA]</scope>
    <source>
        <strain evidence="2 3">LMG 31469</strain>
    </source>
</reference>
<dbReference type="GO" id="GO:0046872">
    <property type="term" value="F:metal ion binding"/>
    <property type="evidence" value="ECO:0007669"/>
    <property type="project" value="UniProtKB-KW"/>
</dbReference>
<sequence>MVFESANNTDEDDTVTDDNNRYGFVDGKAYLARDPETIEDYRDTALAAERYISRFQVSDADGIYWRVPGEDRIDVTLHHGSAGGYYFYIKLYKALGDERYKNIAKGAADYTAEHWHLGIESPSNPPFPLSELGLHYGIAGTGLGLLDAYQEFDDERYLQAAERIADFYRGQVHSQATGSYWTDNAVLMLDGGVLLFLAQLYLAKKQHDETLRELIESAARHILSKGIRTDSGALRFDEFRAYSDATIPGFMVGSAGIGYLFAVLADVFDNATYLKAAKDVALYLDEQATPVGGGVLNATSSSQEGSTYWLGICSGVAGIARLFFKLYQLTGDDAYLHAIGNRVDGLEALGAPEHESLGLWNTLSYCCGVPGLLQFFIGLYAHDGDPRWKALARRSARVLLGQAEVQDDGSVVWPLAWEHAHKDVITRPIGYFNGAQGIAASLIQLYQLERGAFAWSRLISDPLPANLEFQAQ</sequence>
<proteinExistence type="predicted"/>
<feature type="binding site" evidence="1">
    <location>
        <position position="79"/>
    </location>
    <ligand>
        <name>Zn(2+)</name>
        <dbReference type="ChEBI" id="CHEBI:29105"/>
    </ligand>
</feature>